<name>A0ACC5U9X7_9FLAO</name>
<evidence type="ECO:0000313" key="1">
    <source>
        <dbReference type="EMBL" id="MBU2951132.1"/>
    </source>
</evidence>
<dbReference type="Proteomes" id="UP001647509">
    <property type="component" value="Unassembled WGS sequence"/>
</dbReference>
<evidence type="ECO:0000313" key="2">
    <source>
        <dbReference type="Proteomes" id="UP001647509"/>
    </source>
</evidence>
<reference evidence="1" key="1">
    <citation type="submission" date="2021-05" db="EMBL/GenBank/DDBJ databases">
        <title>Draft genomes of bacteria isolated from model marine particles.</title>
        <authorList>
            <person name="Datta M.S."/>
            <person name="Schwartzman J.A."/>
            <person name="Enke T.N."/>
            <person name="Saavedra J."/>
            <person name="Cermak N."/>
            <person name="Cordero O.X."/>
        </authorList>
    </citation>
    <scope>NUCLEOTIDE SEQUENCE</scope>
    <source>
        <strain evidence="1">I2M19</strain>
    </source>
</reference>
<accession>A0ACC5U9X7</accession>
<comment type="caution">
    <text evidence="1">The sequence shown here is derived from an EMBL/GenBank/DDBJ whole genome shotgun (WGS) entry which is preliminary data.</text>
</comment>
<sequence length="677" mass="78049">MSSETLLYIIFAGIIALLLALFQYFRKGKNMSKLNMFFSFLRFISVFCVLLLVINPSFEQIQLSVEKPNLVVAIDNSTSIEHLKQNTQTLNFIEGIRNNVALNEKFNVDFYTFGDQLKVLDSVSFSEKQTNIHNAFKQLSQVYKQSMSPTILISDGNQTYGNDYQFVNSFYKHPIYPVILGDTAQYTDLKIQQLNVNRYAYLKNEFPVETIVVYNGYENVNSKFVVSSNDRVVYSKDLKFSKEDNSKVVHFTMPASKVGVSKYKAEITPLSNEKNTINNTKNFAVEVVNQKTNIAIVSDFSHPDIGALKKSIESNEQRFVSILKPNEVVGQINDFQLFILYQPSNRFKLVFDKFKALNKNYFTIIGVKTNLNFVNNSFENYRHEISNQKEDYQAELNTKYNPFIIEDIGFESFPPLHSNYGSLHFDHPIDVILNKTVHGVLTNEPLLLTFENSGRREALLLGENIWQWRAHSYLQNQSFHEFDDFVGKLVQYLASNEQKSRLRVDFQSFYDGNNHVVIKAEYFDKNYVFDARERLNIIITEKDSKSQITRPLILKNHHFEVNLSGLEPAKYNFTVKSKNGNISKSGSFEILEYNVEQQFLNANVSKLEQLADNSLGTPYFIANSSGIFNEILGDERYVSIQKSSRNTIPLIDWKYLLAIIALSLGVEWFLRKYNGLI</sequence>
<dbReference type="EMBL" id="JAHKPD010000014">
    <property type="protein sequence ID" value="MBU2951132.1"/>
    <property type="molecule type" value="Genomic_DNA"/>
</dbReference>
<organism evidence="1 2">
    <name type="scientific">Pseudotamlana agarivorans</name>
    <dbReference type="NCBI Taxonomy" id="481183"/>
    <lineage>
        <taxon>Bacteria</taxon>
        <taxon>Pseudomonadati</taxon>
        <taxon>Bacteroidota</taxon>
        <taxon>Flavobacteriia</taxon>
        <taxon>Flavobacteriales</taxon>
        <taxon>Flavobacteriaceae</taxon>
        <taxon>Pseudotamlana</taxon>
    </lineage>
</organism>
<protein>
    <submittedName>
        <fullName evidence="1">VWA domain-containing protein</fullName>
    </submittedName>
</protein>
<proteinExistence type="predicted"/>
<keyword evidence="2" id="KW-1185">Reference proteome</keyword>
<gene>
    <name evidence="1" type="ORF">KO493_10535</name>
</gene>